<accession>A0A1I7T6A5</accession>
<dbReference type="Proteomes" id="UP000095282">
    <property type="component" value="Unplaced"/>
</dbReference>
<protein>
    <submittedName>
        <fullName evidence="2">FBA_2 domain-containing protein</fullName>
    </submittedName>
</protein>
<organism evidence="1 2">
    <name type="scientific">Caenorhabditis tropicalis</name>
    <dbReference type="NCBI Taxonomy" id="1561998"/>
    <lineage>
        <taxon>Eukaryota</taxon>
        <taxon>Metazoa</taxon>
        <taxon>Ecdysozoa</taxon>
        <taxon>Nematoda</taxon>
        <taxon>Chromadorea</taxon>
        <taxon>Rhabditida</taxon>
        <taxon>Rhabditina</taxon>
        <taxon>Rhabditomorpha</taxon>
        <taxon>Rhabditoidea</taxon>
        <taxon>Rhabditidae</taxon>
        <taxon>Peloderinae</taxon>
        <taxon>Caenorhabditis</taxon>
    </lineage>
</organism>
<evidence type="ECO:0000313" key="1">
    <source>
        <dbReference type="Proteomes" id="UP000095282"/>
    </source>
</evidence>
<proteinExistence type="predicted"/>
<reference evidence="2" key="1">
    <citation type="submission" date="2016-11" db="UniProtKB">
        <authorList>
            <consortium name="WormBaseParasite"/>
        </authorList>
    </citation>
    <scope>IDENTIFICATION</scope>
</reference>
<name>A0A1I7T6A5_9PELO</name>
<dbReference type="WBParaSite" id="Csp11.Scaffold520.g2822.t1">
    <property type="protein sequence ID" value="Csp11.Scaffold520.g2822.t1"/>
    <property type="gene ID" value="Csp11.Scaffold520.g2822"/>
</dbReference>
<dbReference type="AlphaFoldDB" id="A0A1I7T6A5"/>
<sequence length="80" mass="9338">MVLDSSLTEDLDEDRVLKGVKGQWKPAREVRWHRCCQLPYTLAGHCFGNWISGGYDIKRSDGQTATIQMENRRFQFFVFP</sequence>
<keyword evidence="1" id="KW-1185">Reference proteome</keyword>
<evidence type="ECO:0000313" key="2">
    <source>
        <dbReference type="WBParaSite" id="Csp11.Scaffold520.g2822.t1"/>
    </source>
</evidence>